<keyword evidence="2" id="KW-1185">Reference proteome</keyword>
<evidence type="ECO:0000313" key="1">
    <source>
        <dbReference type="EMBL" id="MBD0415146.1"/>
    </source>
</evidence>
<dbReference type="EMBL" id="JACVVX010000003">
    <property type="protein sequence ID" value="MBD0415146.1"/>
    <property type="molecule type" value="Genomic_DNA"/>
</dbReference>
<protein>
    <submittedName>
        <fullName evidence="1">Uncharacterized protein</fullName>
    </submittedName>
</protein>
<accession>A0A8J6PK90</accession>
<evidence type="ECO:0000313" key="2">
    <source>
        <dbReference type="Proteomes" id="UP000643405"/>
    </source>
</evidence>
<dbReference type="AlphaFoldDB" id="A0A8J6PK90"/>
<name>A0A8J6PK90_9HYPH</name>
<dbReference type="RefSeq" id="WP_188164587.1">
    <property type="nucleotide sequence ID" value="NZ_JACVVX010000003.1"/>
</dbReference>
<sequence>MGGGGAKLAADEQFLKIELTLLKGDFSIETSFTLGQLKRFEVLSTN</sequence>
<organism evidence="1 2">
    <name type="scientific">Oryzicola mucosus</name>
    <dbReference type="NCBI Taxonomy" id="2767425"/>
    <lineage>
        <taxon>Bacteria</taxon>
        <taxon>Pseudomonadati</taxon>
        <taxon>Pseudomonadota</taxon>
        <taxon>Alphaproteobacteria</taxon>
        <taxon>Hyphomicrobiales</taxon>
        <taxon>Phyllobacteriaceae</taxon>
        <taxon>Oryzicola</taxon>
    </lineage>
</organism>
<reference evidence="1" key="1">
    <citation type="submission" date="2020-09" db="EMBL/GenBank/DDBJ databases">
        <title>Genome seq and assembly of Tianweitania sp.</title>
        <authorList>
            <person name="Chhetri G."/>
        </authorList>
    </citation>
    <scope>NUCLEOTIDE SEQUENCE</scope>
    <source>
        <strain evidence="1">Rool2</strain>
    </source>
</reference>
<proteinExistence type="predicted"/>
<dbReference type="Proteomes" id="UP000643405">
    <property type="component" value="Unassembled WGS sequence"/>
</dbReference>
<comment type="caution">
    <text evidence="1">The sequence shown here is derived from an EMBL/GenBank/DDBJ whole genome shotgun (WGS) entry which is preliminary data.</text>
</comment>
<gene>
    <name evidence="1" type="ORF">ICI42_10820</name>
</gene>